<comment type="function">
    <text evidence="8">Involved in the high-affinity D-xylose membrane transport system. Binds with high affinity to xylose.</text>
</comment>
<evidence type="ECO:0000313" key="12">
    <source>
        <dbReference type="EMBL" id="KLU99042.1"/>
    </source>
</evidence>
<evidence type="ECO:0000256" key="1">
    <source>
        <dbReference type="ARBA" id="ARBA00004418"/>
    </source>
</evidence>
<evidence type="ECO:0000256" key="10">
    <source>
        <dbReference type="SAM" id="SignalP"/>
    </source>
</evidence>
<evidence type="ECO:0000256" key="3">
    <source>
        <dbReference type="ARBA" id="ARBA00022181"/>
    </source>
</evidence>
<keyword evidence="7" id="KW-0574">Periplasm</keyword>
<evidence type="ECO:0000256" key="5">
    <source>
        <dbReference type="ARBA" id="ARBA00022597"/>
    </source>
</evidence>
<sequence>MKKSLSILCAMLLGLAATPAIADTVKIGMAIDDLRLERWQKDRDIFVERAEALGAKVYVQSANGNEQTQISQVENMISRGVDVLVIIPYNGEVLSNVIAEAKRDGIKVLAYDRLINNADLDFYLSFDNEKVGEMQATAMVDAKPSGNYFLMGGAPTDNNAKLFRQGQMNVLQPKIDAGEIKVVGDQWVDSWLAENALKIMENALTANNNKIDVVVASNDATAGGAIQALEAQGLAGKVAISGQDADLAAIRRIVEGTQTMTVYKPIHVLASRAADIAVDLGNDKMPESNAVLNNGKKDVPAWLLSPITVNHTNIKQTLVADNFHSEKDIYQN</sequence>
<dbReference type="RefSeq" id="WP_047875961.1">
    <property type="nucleotide sequence ID" value="NZ_BMYC01000006.1"/>
</dbReference>
<evidence type="ECO:0000259" key="11">
    <source>
        <dbReference type="Pfam" id="PF13407"/>
    </source>
</evidence>
<comment type="subcellular location">
    <subcellularLocation>
        <location evidence="1">Periplasm</location>
    </subcellularLocation>
</comment>
<dbReference type="GO" id="GO:0015753">
    <property type="term" value="P:D-xylose transmembrane transport"/>
    <property type="evidence" value="ECO:0007669"/>
    <property type="project" value="InterPro"/>
</dbReference>
<dbReference type="PANTHER" id="PTHR30036">
    <property type="entry name" value="D-XYLOSE-BINDING PERIPLASMIC PROTEIN"/>
    <property type="match status" value="1"/>
</dbReference>
<comment type="similarity">
    <text evidence="2">Belongs to the bacterial solute-binding protein 2 family.</text>
</comment>
<accession>A0A0J1GH42</accession>
<evidence type="ECO:0000256" key="2">
    <source>
        <dbReference type="ARBA" id="ARBA00007639"/>
    </source>
</evidence>
<comment type="caution">
    <text evidence="12">The sequence shown here is derived from an EMBL/GenBank/DDBJ whole genome shotgun (WGS) entry which is preliminary data.</text>
</comment>
<reference evidence="12 13" key="1">
    <citation type="submission" date="2015-05" db="EMBL/GenBank/DDBJ databases">
        <title>Photobacterium galathea sp. nov.</title>
        <authorList>
            <person name="Machado H."/>
            <person name="Gram L."/>
        </authorList>
    </citation>
    <scope>NUCLEOTIDE SEQUENCE [LARGE SCALE GENOMIC DNA]</scope>
    <source>
        <strain evidence="12 13">DSM 25995</strain>
    </source>
</reference>
<dbReference type="Gene3D" id="3.40.50.2300">
    <property type="match status" value="2"/>
</dbReference>
<dbReference type="GO" id="GO:0030288">
    <property type="term" value="C:outer membrane-bounded periplasmic space"/>
    <property type="evidence" value="ECO:0007669"/>
    <property type="project" value="TreeGrafter"/>
</dbReference>
<dbReference type="EMBL" id="LDOV01000037">
    <property type="protein sequence ID" value="KLU99042.1"/>
    <property type="molecule type" value="Genomic_DNA"/>
</dbReference>
<dbReference type="InterPro" id="IPR013456">
    <property type="entry name" value="XylF"/>
</dbReference>
<keyword evidence="5" id="KW-0762">Sugar transport</keyword>
<dbReference type="InterPro" id="IPR025997">
    <property type="entry name" value="SBP_2_dom"/>
</dbReference>
<organism evidence="12 13">
    <name type="scientific">Photobacterium aphoticum</name>
    <dbReference type="NCBI Taxonomy" id="754436"/>
    <lineage>
        <taxon>Bacteria</taxon>
        <taxon>Pseudomonadati</taxon>
        <taxon>Pseudomonadota</taxon>
        <taxon>Gammaproteobacteria</taxon>
        <taxon>Vibrionales</taxon>
        <taxon>Vibrionaceae</taxon>
        <taxon>Photobacterium</taxon>
    </lineage>
</organism>
<keyword evidence="13" id="KW-1185">Reference proteome</keyword>
<feature type="chain" id="PRO_5005251581" description="Autoinducer 2-binding periplasmic protein LuxP" evidence="10">
    <location>
        <begin position="23"/>
        <end position="332"/>
    </location>
</feature>
<evidence type="ECO:0000256" key="4">
    <source>
        <dbReference type="ARBA" id="ARBA00022448"/>
    </source>
</evidence>
<keyword evidence="6 10" id="KW-0732">Signal</keyword>
<dbReference type="NCBIfam" id="TIGR02634">
    <property type="entry name" value="xylF"/>
    <property type="match status" value="1"/>
</dbReference>
<dbReference type="GO" id="GO:0048029">
    <property type="term" value="F:monosaccharide binding"/>
    <property type="evidence" value="ECO:0007669"/>
    <property type="project" value="InterPro"/>
</dbReference>
<dbReference type="SUPFAM" id="SSF53822">
    <property type="entry name" value="Periplasmic binding protein-like I"/>
    <property type="match status" value="1"/>
</dbReference>
<evidence type="ECO:0000256" key="8">
    <source>
        <dbReference type="ARBA" id="ARBA00054884"/>
    </source>
</evidence>
<protein>
    <recommendedName>
        <fullName evidence="3">Autoinducer 2-binding periplasmic protein LuxP</fullName>
    </recommendedName>
    <alternativeName>
        <fullName evidence="9">D-xylose-binding periplasmic protein</fullName>
    </alternativeName>
</protein>
<gene>
    <name evidence="12" type="primary">xylF</name>
    <name evidence="12" type="ORF">ABT58_18660</name>
</gene>
<dbReference type="PATRIC" id="fig|754436.4.peg.3942"/>
<feature type="domain" description="Periplasmic binding protein" evidence="11">
    <location>
        <begin position="39"/>
        <end position="281"/>
    </location>
</feature>
<dbReference type="InterPro" id="IPR050555">
    <property type="entry name" value="Bact_Solute-Bind_Prot2"/>
</dbReference>
<keyword evidence="4" id="KW-0813">Transport</keyword>
<evidence type="ECO:0000256" key="9">
    <source>
        <dbReference type="ARBA" id="ARBA00071234"/>
    </source>
</evidence>
<dbReference type="FunFam" id="3.40.50.2300:FF:000078">
    <property type="entry name" value="D-xylose ABC transporter substrate-binding protein"/>
    <property type="match status" value="1"/>
</dbReference>
<dbReference type="AlphaFoldDB" id="A0A0J1GH42"/>
<dbReference type="OrthoDB" id="9773673at2"/>
<dbReference type="NCBIfam" id="NF007680">
    <property type="entry name" value="PRK10355.1"/>
    <property type="match status" value="1"/>
</dbReference>
<evidence type="ECO:0000256" key="7">
    <source>
        <dbReference type="ARBA" id="ARBA00022764"/>
    </source>
</evidence>
<feature type="signal peptide" evidence="10">
    <location>
        <begin position="1"/>
        <end position="22"/>
    </location>
</feature>
<proteinExistence type="inferred from homology"/>
<dbReference type="Proteomes" id="UP000036426">
    <property type="component" value="Unassembled WGS sequence"/>
</dbReference>
<name>A0A0J1GH42_9GAMM</name>
<dbReference type="PANTHER" id="PTHR30036:SF1">
    <property type="entry name" value="D-XYLOSE-BINDING PERIPLASMIC PROTEIN"/>
    <property type="match status" value="1"/>
</dbReference>
<evidence type="ECO:0000313" key="13">
    <source>
        <dbReference type="Proteomes" id="UP000036426"/>
    </source>
</evidence>
<dbReference type="Pfam" id="PF13407">
    <property type="entry name" value="Peripla_BP_4"/>
    <property type="match status" value="1"/>
</dbReference>
<evidence type="ECO:0000256" key="6">
    <source>
        <dbReference type="ARBA" id="ARBA00022729"/>
    </source>
</evidence>
<dbReference type="CDD" id="cd19991">
    <property type="entry name" value="PBP1_ABC_xylose_binding"/>
    <property type="match status" value="1"/>
</dbReference>
<dbReference type="InterPro" id="IPR028082">
    <property type="entry name" value="Peripla_BP_I"/>
</dbReference>